<gene>
    <name evidence="1" type="ORF">JFP838_pA0414</name>
</gene>
<name>A0A140GS21_CLOPF</name>
<accession>A0A140GS21</accession>
<evidence type="ECO:0000313" key="1">
    <source>
        <dbReference type="EMBL" id="AMN31330.1"/>
    </source>
</evidence>
<proteinExistence type="predicted"/>
<protein>
    <submittedName>
        <fullName evidence="1">Uncharacterized protein</fullName>
    </submittedName>
</protein>
<dbReference type="Proteomes" id="UP000070260">
    <property type="component" value="Plasmid pJFP838A"/>
</dbReference>
<dbReference type="RefSeq" id="WP_061429908.1">
    <property type="nucleotide sequence ID" value="NZ_CATNZX010000001.1"/>
</dbReference>
<reference evidence="1 2" key="1">
    <citation type="journal article" date="2016" name="PLoS ONE">
        <title>Plasmid Characterization and Chromosome Analysis of Two netF+ Clostridium perfringens Isolates Associated with Foal and Canine Necrotizing Enteritis.</title>
        <authorList>
            <person name="Mehdizadeh Gohari I."/>
            <person name="Kropinski A.M."/>
            <person name="Weese S.J."/>
            <person name="Parreira V.R."/>
            <person name="Whitehead A.E."/>
            <person name="Boerlin P."/>
            <person name="Prescott J.F."/>
        </authorList>
    </citation>
    <scope>NUCLEOTIDE SEQUENCE [LARGE SCALE GENOMIC DNA]</scope>
    <source>
        <strain evidence="1 2">JP838</strain>
        <plasmid evidence="2">Plasmid pJFP838A</plasmid>
    </source>
</reference>
<organism evidence="1 2">
    <name type="scientific">Clostridium perfringens</name>
    <dbReference type="NCBI Taxonomy" id="1502"/>
    <lineage>
        <taxon>Bacteria</taxon>
        <taxon>Bacillati</taxon>
        <taxon>Bacillota</taxon>
        <taxon>Clostridia</taxon>
        <taxon>Eubacteriales</taxon>
        <taxon>Clostridiaceae</taxon>
        <taxon>Clostridium</taxon>
    </lineage>
</organism>
<dbReference type="PATRIC" id="fig|1502.177.peg.3625"/>
<sequence>MEFAKFFSLNRYRKTKIHCFIKDKDIINMDSVKSIVEEMKGISSSNIYTFLGQIDLTKIINGMTTLNKYYDCPFIPGNLGWISKNSENHYRYFTTNKKKITYSLDFIDLYGISKNLYSRKLAIKIIDEFDLSSIRGFFYSGEEIKCADNLSVLDELFSSNDEIRNLVGDAFCIYKILCKENVRNLVKNEYQYENNSVFFSSLEHLKERYNLSVSKAYICKQINLLATIGVITKVPINALPVDISDTANNIKKSNKCRYKHINYYIINDLNTKAIKSLKEIIKVLIENDVKYYTIDSFLLKELFGEEFSKRVFVQEGIGEKKKEMNNYKKKENKAYMDYLFKTQLIENGYISKEALRGTVKDMPKREFCDVWKNLLSKYLVSEIRPNKRLQKKLNLKNFEPVAVLDRKKLFY</sequence>
<dbReference type="EMBL" id="CP013615">
    <property type="protein sequence ID" value="AMN31330.1"/>
    <property type="molecule type" value="Genomic_DNA"/>
</dbReference>
<geneLocation type="plasmid" evidence="1 2">
    <name>pJFP838A</name>
</geneLocation>
<dbReference type="AlphaFoldDB" id="A0A140GS21"/>
<keyword evidence="1" id="KW-0614">Plasmid</keyword>
<evidence type="ECO:0000313" key="2">
    <source>
        <dbReference type="Proteomes" id="UP000070260"/>
    </source>
</evidence>